<evidence type="ECO:0008006" key="3">
    <source>
        <dbReference type="Google" id="ProtNLM"/>
    </source>
</evidence>
<dbReference type="EMBL" id="EQ974608">
    <property type="protein sequence ID" value="EEF28549.1"/>
    <property type="molecule type" value="Genomic_DNA"/>
</dbReference>
<organism evidence="1 2">
    <name type="scientific">Ricinus communis</name>
    <name type="common">Castor bean</name>
    <dbReference type="NCBI Taxonomy" id="3988"/>
    <lineage>
        <taxon>Eukaryota</taxon>
        <taxon>Viridiplantae</taxon>
        <taxon>Streptophyta</taxon>
        <taxon>Embryophyta</taxon>
        <taxon>Tracheophyta</taxon>
        <taxon>Spermatophyta</taxon>
        <taxon>Magnoliopsida</taxon>
        <taxon>eudicotyledons</taxon>
        <taxon>Gunneridae</taxon>
        <taxon>Pentapetalae</taxon>
        <taxon>rosids</taxon>
        <taxon>fabids</taxon>
        <taxon>Malpighiales</taxon>
        <taxon>Euphorbiaceae</taxon>
        <taxon>Acalyphoideae</taxon>
        <taxon>Acalypheae</taxon>
        <taxon>Ricinus</taxon>
    </lineage>
</organism>
<dbReference type="AlphaFoldDB" id="B9T6G6"/>
<dbReference type="InParanoid" id="B9T6G6"/>
<evidence type="ECO:0000313" key="1">
    <source>
        <dbReference type="EMBL" id="EEF28549.1"/>
    </source>
</evidence>
<accession>B9T6G6</accession>
<evidence type="ECO:0000313" key="2">
    <source>
        <dbReference type="Proteomes" id="UP000008311"/>
    </source>
</evidence>
<protein>
    <recommendedName>
        <fullName evidence="3">DUF223 domain-containing protein</fullName>
    </recommendedName>
</protein>
<proteinExistence type="predicted"/>
<gene>
    <name evidence="1" type="ORF">RCOM_0295810</name>
</gene>
<dbReference type="Proteomes" id="UP000008311">
    <property type="component" value="Unassembled WGS sequence"/>
</dbReference>
<sequence length="114" mass="13375">MPYTLLSEVNSGCKNVRMTVRIARMWEFVNVSNPDDLFSVEVAKGRKYISYIIPAQLNYKISNHAFRIRLSRSTFVKSIEDDSVIPFDRFDFIDFEAVRVRIEDETLLTDVFEK</sequence>
<keyword evidence="2" id="KW-1185">Reference proteome</keyword>
<reference evidence="2" key="1">
    <citation type="journal article" date="2010" name="Nat. Biotechnol.">
        <title>Draft genome sequence of the oilseed species Ricinus communis.</title>
        <authorList>
            <person name="Chan A.P."/>
            <person name="Crabtree J."/>
            <person name="Zhao Q."/>
            <person name="Lorenzi H."/>
            <person name="Orvis J."/>
            <person name="Puiu D."/>
            <person name="Melake-Berhan A."/>
            <person name="Jones K.M."/>
            <person name="Redman J."/>
            <person name="Chen G."/>
            <person name="Cahoon E.B."/>
            <person name="Gedil M."/>
            <person name="Stanke M."/>
            <person name="Haas B.J."/>
            <person name="Wortman J.R."/>
            <person name="Fraser-Liggett C.M."/>
            <person name="Ravel J."/>
            <person name="Rabinowicz P.D."/>
        </authorList>
    </citation>
    <scope>NUCLEOTIDE SEQUENCE [LARGE SCALE GENOMIC DNA]</scope>
    <source>
        <strain evidence="2">cv. Hale</strain>
    </source>
</reference>
<name>B9T6G6_RICCO</name>